<feature type="transmembrane region" description="Helical" evidence="2">
    <location>
        <begin position="39"/>
        <end position="56"/>
    </location>
</feature>
<dbReference type="AlphaFoldDB" id="A0A951PAF1"/>
<evidence type="ECO:0000256" key="2">
    <source>
        <dbReference type="SAM" id="Phobius"/>
    </source>
</evidence>
<keyword evidence="2" id="KW-0812">Transmembrane</keyword>
<dbReference type="Gene3D" id="3.20.20.80">
    <property type="entry name" value="Glycosidases"/>
    <property type="match status" value="1"/>
</dbReference>
<accession>A0A951PAF1</accession>
<protein>
    <recommendedName>
        <fullName evidence="5">Glycosyl hydrolase-like 10 domain-containing protein</fullName>
    </recommendedName>
</protein>
<dbReference type="Proteomes" id="UP000707356">
    <property type="component" value="Unassembled WGS sequence"/>
</dbReference>
<feature type="region of interest" description="Disordered" evidence="1">
    <location>
        <begin position="226"/>
        <end position="247"/>
    </location>
</feature>
<keyword evidence="2" id="KW-1133">Transmembrane helix</keyword>
<reference evidence="3" key="1">
    <citation type="submission" date="2021-05" db="EMBL/GenBank/DDBJ databases">
        <authorList>
            <person name="Pietrasiak N."/>
            <person name="Ward R."/>
            <person name="Stajich J.E."/>
            <person name="Kurbessoian T."/>
        </authorList>
    </citation>
    <scope>NUCLEOTIDE SEQUENCE</scope>
    <source>
        <strain evidence="3">GSE-TBD4-15B</strain>
    </source>
</reference>
<keyword evidence="2" id="KW-0472">Membrane</keyword>
<gene>
    <name evidence="3" type="ORF">KME07_11230</name>
</gene>
<dbReference type="EMBL" id="JAHHHV010000065">
    <property type="protein sequence ID" value="MBW4465996.1"/>
    <property type="molecule type" value="Genomic_DNA"/>
</dbReference>
<evidence type="ECO:0000313" key="4">
    <source>
        <dbReference type="Proteomes" id="UP000707356"/>
    </source>
</evidence>
<reference evidence="3" key="2">
    <citation type="journal article" date="2022" name="Microbiol. Resour. Announc.">
        <title>Metagenome Sequencing to Explore Phylogenomics of Terrestrial Cyanobacteria.</title>
        <authorList>
            <person name="Ward R.D."/>
            <person name="Stajich J.E."/>
            <person name="Johansen J.R."/>
            <person name="Huntemann M."/>
            <person name="Clum A."/>
            <person name="Foster B."/>
            <person name="Foster B."/>
            <person name="Roux S."/>
            <person name="Palaniappan K."/>
            <person name="Varghese N."/>
            <person name="Mukherjee S."/>
            <person name="Reddy T.B.K."/>
            <person name="Daum C."/>
            <person name="Copeland A."/>
            <person name="Chen I.A."/>
            <person name="Ivanova N.N."/>
            <person name="Kyrpides N.C."/>
            <person name="Shapiro N."/>
            <person name="Eloe-Fadrosh E.A."/>
            <person name="Pietrasiak N."/>
        </authorList>
    </citation>
    <scope>NUCLEOTIDE SEQUENCE</scope>
    <source>
        <strain evidence="3">GSE-TBD4-15B</strain>
    </source>
</reference>
<organism evidence="3 4">
    <name type="scientific">Pegethrix bostrychoides GSE-TBD4-15B</name>
    <dbReference type="NCBI Taxonomy" id="2839662"/>
    <lineage>
        <taxon>Bacteria</taxon>
        <taxon>Bacillati</taxon>
        <taxon>Cyanobacteriota</taxon>
        <taxon>Cyanophyceae</taxon>
        <taxon>Oculatellales</taxon>
        <taxon>Oculatellaceae</taxon>
        <taxon>Pegethrix</taxon>
    </lineage>
</organism>
<comment type="caution">
    <text evidence="3">The sequence shown here is derived from an EMBL/GenBank/DDBJ whole genome shotgun (WGS) entry which is preliminary data.</text>
</comment>
<dbReference type="PANTHER" id="PTHR43405:SF1">
    <property type="entry name" value="GLYCOSYL HYDROLASE DIGH"/>
    <property type="match status" value="1"/>
</dbReference>
<evidence type="ECO:0000256" key="1">
    <source>
        <dbReference type="SAM" id="MobiDB-lite"/>
    </source>
</evidence>
<proteinExistence type="predicted"/>
<dbReference type="PANTHER" id="PTHR43405">
    <property type="entry name" value="GLYCOSYL HYDROLASE DIGH"/>
    <property type="match status" value="1"/>
</dbReference>
<name>A0A951PAF1_9CYAN</name>
<sequence>MTRLLNRTAGRLLTGLTNLGARGFLARVFSTRLNGRGRSLLLVALAIWVGLGVLLLDRGDAALPISNLYCQLSPTEITQTSTLHQAALKGDAAAAQQYQALVRQHSQQLNQCRSQNWPRAQAVWLRLYPCDALDGVVEELLDRVVARGYNEVYLEVFYNGQVLLPSAQNPTVWPSVIRTPGHETVDLLARTIASGHERGLKVDAWMFTLNFGYTYSQRPGADQVLARNGSGDSSITARPPEADGPQANADETFVDPYSLQAKQDYVTLLQSILQRRPDGVLFDYIRYPKGTGSASVASRVQDLWIFGAAAQQALFDRALNPKGAALIQQYLSQGYVSASSLDGLDALYPDQTPLWQGLNPSDSDSSAGSWQIELWRLSVAHAIQGVLDFLNLAVAPVEQLGIKAGAVFFPDGNQTVGAQGFDSRLQPWDRFPSTIEWHPMSYATCPDSSCIVAQIQRVMKQAPAGTDVQPVLAGLWGKTLNGHPPLEQQMQAVRQAFPQLQSVSHFAFSWQEPEFDRNRKFCKLQ</sequence>
<evidence type="ECO:0008006" key="5">
    <source>
        <dbReference type="Google" id="ProtNLM"/>
    </source>
</evidence>
<dbReference type="InterPro" id="IPR052177">
    <property type="entry name" value="Divisome_Glycosyl_Hydrolase"/>
</dbReference>
<evidence type="ECO:0000313" key="3">
    <source>
        <dbReference type="EMBL" id="MBW4465996.1"/>
    </source>
</evidence>